<name>A0A443QVZ4_9ACAR</name>
<comment type="similarity">
    <text evidence="1 3">Belongs to the SKP1 family.</text>
</comment>
<dbReference type="EMBL" id="NCKU01003621">
    <property type="protein sequence ID" value="RWS07173.1"/>
    <property type="molecule type" value="Genomic_DNA"/>
</dbReference>
<dbReference type="InterPro" id="IPR011333">
    <property type="entry name" value="SKP1/BTB/POZ_sf"/>
</dbReference>
<gene>
    <name evidence="6" type="ORF">B4U79_11238</name>
</gene>
<dbReference type="SUPFAM" id="SSF54695">
    <property type="entry name" value="POZ domain"/>
    <property type="match status" value="1"/>
</dbReference>
<evidence type="ECO:0000313" key="6">
    <source>
        <dbReference type="EMBL" id="RWS07173.1"/>
    </source>
</evidence>
<organism evidence="6 7">
    <name type="scientific">Dinothrombium tinctorium</name>
    <dbReference type="NCBI Taxonomy" id="1965070"/>
    <lineage>
        <taxon>Eukaryota</taxon>
        <taxon>Metazoa</taxon>
        <taxon>Ecdysozoa</taxon>
        <taxon>Arthropoda</taxon>
        <taxon>Chelicerata</taxon>
        <taxon>Arachnida</taxon>
        <taxon>Acari</taxon>
        <taxon>Acariformes</taxon>
        <taxon>Trombidiformes</taxon>
        <taxon>Prostigmata</taxon>
        <taxon>Anystina</taxon>
        <taxon>Parasitengona</taxon>
        <taxon>Trombidioidea</taxon>
        <taxon>Trombidiidae</taxon>
        <taxon>Dinothrombium</taxon>
    </lineage>
</organism>
<keyword evidence="2 3" id="KW-0833">Ubl conjugation pathway</keyword>
<evidence type="ECO:0000256" key="3">
    <source>
        <dbReference type="PIRNR" id="PIRNR028729"/>
    </source>
</evidence>
<feature type="domain" description="SKP1 component dimerisation" evidence="4">
    <location>
        <begin position="120"/>
        <end position="166"/>
    </location>
</feature>
<dbReference type="InterPro" id="IPR016897">
    <property type="entry name" value="SKP1"/>
</dbReference>
<evidence type="ECO:0008006" key="8">
    <source>
        <dbReference type="Google" id="ProtNLM"/>
    </source>
</evidence>
<dbReference type="InterPro" id="IPR036296">
    <property type="entry name" value="SKP1-like_dim_sf"/>
</dbReference>
<dbReference type="OrthoDB" id="2342932at2759"/>
<evidence type="ECO:0000256" key="1">
    <source>
        <dbReference type="ARBA" id="ARBA00009993"/>
    </source>
</evidence>
<dbReference type="GO" id="GO:0006511">
    <property type="term" value="P:ubiquitin-dependent protein catabolic process"/>
    <property type="evidence" value="ECO:0007669"/>
    <property type="project" value="InterPro"/>
</dbReference>
<dbReference type="InterPro" id="IPR001232">
    <property type="entry name" value="SKP1-like"/>
</dbReference>
<dbReference type="PANTHER" id="PTHR11165">
    <property type="entry name" value="SKP1"/>
    <property type="match status" value="1"/>
</dbReference>
<dbReference type="SMART" id="SM00512">
    <property type="entry name" value="Skp1"/>
    <property type="match status" value="1"/>
</dbReference>
<accession>A0A443QVZ4</accession>
<sequence>MSSILIESSDGKRFDIKIEIAKSFGAFKTMLDFNIGEENSSNEPITLKEVDSFTLSKIIEWSERHLHDPRTQCDYEKHNHNDEEYEDLEIDAWDENFLKNLTHNQLFEVIKAANFLDLKFLFDVSCEVAAQLIKGKNTEQIRELFGEVNDLTPEEEENIRKEFSWCKR</sequence>
<keyword evidence="7" id="KW-1185">Reference proteome</keyword>
<dbReference type="Proteomes" id="UP000285301">
    <property type="component" value="Unassembled WGS sequence"/>
</dbReference>
<dbReference type="Pfam" id="PF03931">
    <property type="entry name" value="Skp1_POZ"/>
    <property type="match status" value="1"/>
</dbReference>
<evidence type="ECO:0000313" key="7">
    <source>
        <dbReference type="Proteomes" id="UP000285301"/>
    </source>
</evidence>
<dbReference type="Gene3D" id="3.30.710.10">
    <property type="entry name" value="Potassium Channel Kv1.1, Chain A"/>
    <property type="match status" value="1"/>
</dbReference>
<dbReference type="SUPFAM" id="SSF81382">
    <property type="entry name" value="Skp1 dimerisation domain-like"/>
    <property type="match status" value="1"/>
</dbReference>
<reference evidence="6 7" key="1">
    <citation type="journal article" date="2018" name="Gigascience">
        <title>Genomes of trombidid mites reveal novel predicted allergens and laterally-transferred genes associated with secondary metabolism.</title>
        <authorList>
            <person name="Dong X."/>
            <person name="Chaisiri K."/>
            <person name="Xia D."/>
            <person name="Armstrong S.D."/>
            <person name="Fang Y."/>
            <person name="Donnelly M.J."/>
            <person name="Kadowaki T."/>
            <person name="McGarry J.W."/>
            <person name="Darby A.C."/>
            <person name="Makepeace B.L."/>
        </authorList>
    </citation>
    <scope>NUCLEOTIDE SEQUENCE [LARGE SCALE GENOMIC DNA]</scope>
    <source>
        <strain evidence="6">UoL-WK</strain>
    </source>
</reference>
<comment type="caution">
    <text evidence="6">The sequence shown here is derived from an EMBL/GenBank/DDBJ whole genome shotgun (WGS) entry which is preliminary data.</text>
</comment>
<feature type="domain" description="SKP1 component POZ" evidence="5">
    <location>
        <begin position="3"/>
        <end position="66"/>
    </location>
</feature>
<dbReference type="PIRSF" id="PIRSF028729">
    <property type="entry name" value="E3_ubiquit_lig_SCF_Skp"/>
    <property type="match status" value="1"/>
</dbReference>
<dbReference type="InterPro" id="IPR016073">
    <property type="entry name" value="Skp1_comp_POZ"/>
</dbReference>
<dbReference type="UniPathway" id="UPA00143"/>
<dbReference type="STRING" id="1965070.A0A443QVZ4"/>
<dbReference type="InterPro" id="IPR016072">
    <property type="entry name" value="Skp1_comp_dimer"/>
</dbReference>
<proteinExistence type="inferred from homology"/>
<comment type="pathway">
    <text evidence="3">Protein modification; protein ubiquitination.</text>
</comment>
<protein>
    <recommendedName>
        <fullName evidence="8">S-phase kinase-associated protein 1-like protein</fullName>
    </recommendedName>
</protein>
<evidence type="ECO:0000259" key="5">
    <source>
        <dbReference type="Pfam" id="PF03931"/>
    </source>
</evidence>
<dbReference type="Pfam" id="PF01466">
    <property type="entry name" value="Skp1"/>
    <property type="match status" value="1"/>
</dbReference>
<dbReference type="AlphaFoldDB" id="A0A443QVZ4"/>
<evidence type="ECO:0000256" key="2">
    <source>
        <dbReference type="ARBA" id="ARBA00022786"/>
    </source>
</evidence>
<evidence type="ECO:0000259" key="4">
    <source>
        <dbReference type="Pfam" id="PF01466"/>
    </source>
</evidence>
<dbReference type="GO" id="GO:0016567">
    <property type="term" value="P:protein ubiquitination"/>
    <property type="evidence" value="ECO:0007669"/>
    <property type="project" value="UniProtKB-UniPathway"/>
</dbReference>